<dbReference type="Proteomes" id="UP000193862">
    <property type="component" value="Unassembled WGS sequence"/>
</dbReference>
<keyword evidence="3" id="KW-1185">Reference proteome</keyword>
<dbReference type="OrthoDB" id="214150at2"/>
<name>A0A1Y5T063_9RHOB</name>
<protein>
    <recommendedName>
        <fullName evidence="1">YdhG-like domain-containing protein</fullName>
    </recommendedName>
</protein>
<dbReference type="InterPro" id="IPR014922">
    <property type="entry name" value="YdhG-like"/>
</dbReference>
<feature type="domain" description="YdhG-like" evidence="1">
    <location>
        <begin position="18"/>
        <end position="115"/>
    </location>
</feature>
<reference evidence="2 3" key="1">
    <citation type="submission" date="2017-03" db="EMBL/GenBank/DDBJ databases">
        <authorList>
            <person name="Afonso C.L."/>
            <person name="Miller P.J."/>
            <person name="Scott M.A."/>
            <person name="Spackman E."/>
            <person name="Goraichik I."/>
            <person name="Dimitrov K.M."/>
            <person name="Suarez D.L."/>
            <person name="Swayne D.E."/>
        </authorList>
    </citation>
    <scope>NUCLEOTIDE SEQUENCE [LARGE SCALE GENOMIC DNA]</scope>
    <source>
        <strain evidence="2 3">CECT 8620</strain>
    </source>
</reference>
<proteinExistence type="predicted"/>
<dbReference type="EMBL" id="FWFS01000007">
    <property type="protein sequence ID" value="SLN49056.1"/>
    <property type="molecule type" value="Genomic_DNA"/>
</dbReference>
<evidence type="ECO:0000313" key="3">
    <source>
        <dbReference type="Proteomes" id="UP000193862"/>
    </source>
</evidence>
<dbReference type="Pfam" id="PF13376">
    <property type="entry name" value="OmdA"/>
    <property type="match status" value="1"/>
</dbReference>
<dbReference type="InterPro" id="IPR016786">
    <property type="entry name" value="YdeI_bac"/>
</dbReference>
<gene>
    <name evidence="2" type="ORF">AQS8620_02079</name>
</gene>
<evidence type="ECO:0000259" key="1">
    <source>
        <dbReference type="Pfam" id="PF08818"/>
    </source>
</evidence>
<evidence type="ECO:0000313" key="2">
    <source>
        <dbReference type="EMBL" id="SLN49056.1"/>
    </source>
</evidence>
<dbReference type="RefSeq" id="WP_085836788.1">
    <property type="nucleotide sequence ID" value="NZ_FWFS01000007.1"/>
</dbReference>
<dbReference type="AlphaFoldDB" id="A0A1Y5T063"/>
<dbReference type="Pfam" id="PF08818">
    <property type="entry name" value="DUF1801"/>
    <property type="match status" value="1"/>
</dbReference>
<dbReference type="SUPFAM" id="SSF159888">
    <property type="entry name" value="YdhG-like"/>
    <property type="match status" value="1"/>
</dbReference>
<dbReference type="PIRSF" id="PIRSF021308">
    <property type="entry name" value="UCP021308"/>
    <property type="match status" value="1"/>
</dbReference>
<accession>A0A1Y5T063</accession>
<organism evidence="2 3">
    <name type="scientific">Aquimixticola soesokkakensis</name>
    <dbReference type="NCBI Taxonomy" id="1519096"/>
    <lineage>
        <taxon>Bacteria</taxon>
        <taxon>Pseudomonadati</taxon>
        <taxon>Pseudomonadota</taxon>
        <taxon>Alphaproteobacteria</taxon>
        <taxon>Rhodobacterales</taxon>
        <taxon>Paracoccaceae</taxon>
        <taxon>Aquimixticola</taxon>
    </lineage>
</organism>
<sequence length="195" mass="21522">MQDRDDKLAGYFAASAPWAAEIAALRGILQATELVETFKWRGPVYTLAGGNVATIWRLKDACGLSFFKGVLLSNPDNLLVAAGENSRVIRLFKFRDLAQITRQDAQIRATLAEAIALERAGAKVVLDKDDLPLPEELAARCDADLQFAQAFAALTPGRRRGYVLHISQAKQAATREARIDKHFHRILDGKGLHDR</sequence>